<evidence type="ECO:0000256" key="2">
    <source>
        <dbReference type="ARBA" id="ARBA00022475"/>
    </source>
</evidence>
<feature type="transmembrane region" description="Helical" evidence="6">
    <location>
        <begin position="276"/>
        <end position="297"/>
    </location>
</feature>
<dbReference type="InterPro" id="IPR002797">
    <property type="entry name" value="Polysacc_synth"/>
</dbReference>
<organism evidence="7 8">
    <name type="scientific">Aquiflexum balticum DSM 16537</name>
    <dbReference type="NCBI Taxonomy" id="758820"/>
    <lineage>
        <taxon>Bacteria</taxon>
        <taxon>Pseudomonadati</taxon>
        <taxon>Bacteroidota</taxon>
        <taxon>Cytophagia</taxon>
        <taxon>Cytophagales</taxon>
        <taxon>Cyclobacteriaceae</taxon>
        <taxon>Aquiflexum</taxon>
    </lineage>
</organism>
<feature type="transmembrane region" description="Helical" evidence="6">
    <location>
        <begin position="135"/>
        <end position="152"/>
    </location>
</feature>
<feature type="transmembrane region" description="Helical" evidence="6">
    <location>
        <begin position="47"/>
        <end position="68"/>
    </location>
</feature>
<keyword evidence="2" id="KW-1003">Cell membrane</keyword>
<name>A0A1W2H6N7_9BACT</name>
<feature type="transmembrane region" description="Helical" evidence="6">
    <location>
        <begin position="21"/>
        <end position="41"/>
    </location>
</feature>
<dbReference type="AlphaFoldDB" id="A0A1W2H6N7"/>
<dbReference type="Pfam" id="PF01943">
    <property type="entry name" value="Polysacc_synt"/>
    <property type="match status" value="1"/>
</dbReference>
<keyword evidence="4 6" id="KW-1133">Transmembrane helix</keyword>
<feature type="transmembrane region" description="Helical" evidence="6">
    <location>
        <begin position="164"/>
        <end position="184"/>
    </location>
</feature>
<feature type="transmembrane region" description="Helical" evidence="6">
    <location>
        <begin position="190"/>
        <end position="215"/>
    </location>
</feature>
<gene>
    <name evidence="7" type="ORF">SAMN00777080_3245</name>
</gene>
<evidence type="ECO:0000256" key="5">
    <source>
        <dbReference type="ARBA" id="ARBA00023136"/>
    </source>
</evidence>
<evidence type="ECO:0000313" key="8">
    <source>
        <dbReference type="Proteomes" id="UP000192333"/>
    </source>
</evidence>
<reference evidence="8" key="1">
    <citation type="submission" date="2017-04" db="EMBL/GenBank/DDBJ databases">
        <authorList>
            <person name="Varghese N."/>
            <person name="Submissions S."/>
        </authorList>
    </citation>
    <scope>NUCLEOTIDE SEQUENCE [LARGE SCALE GENOMIC DNA]</scope>
    <source>
        <strain evidence="8">DSM 16537</strain>
    </source>
</reference>
<dbReference type="GO" id="GO:0005886">
    <property type="term" value="C:plasma membrane"/>
    <property type="evidence" value="ECO:0007669"/>
    <property type="project" value="UniProtKB-SubCell"/>
</dbReference>
<dbReference type="RefSeq" id="WP_084121415.1">
    <property type="nucleotide sequence ID" value="NZ_LT838813.1"/>
</dbReference>
<dbReference type="Proteomes" id="UP000192333">
    <property type="component" value="Chromosome I"/>
</dbReference>
<dbReference type="InterPro" id="IPR050833">
    <property type="entry name" value="Poly_Biosynth_Transport"/>
</dbReference>
<accession>A0A1W2H6N7</accession>
<keyword evidence="8" id="KW-1185">Reference proteome</keyword>
<feature type="transmembrane region" description="Helical" evidence="6">
    <location>
        <begin position="318"/>
        <end position="340"/>
    </location>
</feature>
<keyword evidence="5 6" id="KW-0472">Membrane</keyword>
<comment type="subcellular location">
    <subcellularLocation>
        <location evidence="1">Cell membrane</location>
        <topology evidence="1">Multi-pass membrane protein</topology>
    </subcellularLocation>
</comment>
<evidence type="ECO:0000256" key="4">
    <source>
        <dbReference type="ARBA" id="ARBA00022989"/>
    </source>
</evidence>
<evidence type="ECO:0000256" key="6">
    <source>
        <dbReference type="SAM" id="Phobius"/>
    </source>
</evidence>
<dbReference type="STRING" id="758820.SAMN00777080_3245"/>
<feature type="transmembrane region" description="Helical" evidence="6">
    <location>
        <begin position="89"/>
        <end position="115"/>
    </location>
</feature>
<feature type="transmembrane region" description="Helical" evidence="6">
    <location>
        <begin position="236"/>
        <end position="256"/>
    </location>
</feature>
<dbReference type="OrthoDB" id="512217at2"/>
<evidence type="ECO:0000256" key="1">
    <source>
        <dbReference type="ARBA" id="ARBA00004651"/>
    </source>
</evidence>
<evidence type="ECO:0000256" key="3">
    <source>
        <dbReference type="ARBA" id="ARBA00022692"/>
    </source>
</evidence>
<feature type="transmembrane region" description="Helical" evidence="6">
    <location>
        <begin position="383"/>
        <end position="405"/>
    </location>
</feature>
<dbReference type="PANTHER" id="PTHR30250:SF11">
    <property type="entry name" value="O-ANTIGEN TRANSPORTER-RELATED"/>
    <property type="match status" value="1"/>
</dbReference>
<dbReference type="EMBL" id="LT838813">
    <property type="protein sequence ID" value="SMD44620.1"/>
    <property type="molecule type" value="Genomic_DNA"/>
</dbReference>
<sequence length="444" mass="50402">MVSFFNSLVKGKLSKSISLLLLFNFIGIIINLLYVPLMISVLDTERYGIWLTITTMISWIGYLDIGLGHGLRNKVSESLAVNDEMKARAYISTAYFSILVIVLFLVLISIFIIPLISWHRVLNAPISMSNELSKLMFWVLIIFSIQFLFRLVNSVLLGAQKPEAAYFVNISGQIIGFLSIFILVKFNINLSLVFLGIIISIAPLLVMIFANLAVFKFKFKNIAPKFSFFNKNLVKPLLGLGYMFFAVQITSLLLFQSNNIIIAHTVGPSGVTEFNIAFKYLGILNTVLYLISTPFWSASSEAFFTKNFSWVSLNLRKLNLVWVVFIFLTALLVVVGPMIYHLWLGEKVKYNFSVLILMGVYYIFYMQWTIYGSFINGSGKLKLQFLFMFVEVLIHIPMAILLGLWIGLEGVIVSMIFIAGINMVWPRIQIKKLLNQTASGIWNK</sequence>
<proteinExistence type="predicted"/>
<feature type="transmembrane region" description="Helical" evidence="6">
    <location>
        <begin position="411"/>
        <end position="428"/>
    </location>
</feature>
<keyword evidence="3 6" id="KW-0812">Transmembrane</keyword>
<dbReference type="PANTHER" id="PTHR30250">
    <property type="entry name" value="PST FAMILY PREDICTED COLANIC ACID TRANSPORTER"/>
    <property type="match status" value="1"/>
</dbReference>
<protein>
    <submittedName>
        <fullName evidence="7">Na+-driven multidrug efflux pump</fullName>
    </submittedName>
</protein>
<evidence type="ECO:0000313" key="7">
    <source>
        <dbReference type="EMBL" id="SMD44620.1"/>
    </source>
</evidence>
<feature type="transmembrane region" description="Helical" evidence="6">
    <location>
        <begin position="352"/>
        <end position="371"/>
    </location>
</feature>